<dbReference type="Proteomes" id="UP000199103">
    <property type="component" value="Chromosome I"/>
</dbReference>
<evidence type="ECO:0000313" key="2">
    <source>
        <dbReference type="EMBL" id="SDT38956.1"/>
    </source>
</evidence>
<dbReference type="AlphaFoldDB" id="A0A1H2A0E6"/>
<feature type="region of interest" description="Disordered" evidence="1">
    <location>
        <begin position="20"/>
        <end position="43"/>
    </location>
</feature>
<organism evidence="2 3">
    <name type="scientific">Microlunatus soli</name>
    <dbReference type="NCBI Taxonomy" id="630515"/>
    <lineage>
        <taxon>Bacteria</taxon>
        <taxon>Bacillati</taxon>
        <taxon>Actinomycetota</taxon>
        <taxon>Actinomycetes</taxon>
        <taxon>Propionibacteriales</taxon>
        <taxon>Propionibacteriaceae</taxon>
        <taxon>Microlunatus</taxon>
    </lineage>
</organism>
<keyword evidence="3" id="KW-1185">Reference proteome</keyword>
<name>A0A1H2A0E6_9ACTN</name>
<feature type="compositionally biased region" description="Basic and acidic residues" evidence="1">
    <location>
        <begin position="20"/>
        <end position="33"/>
    </location>
</feature>
<gene>
    <name evidence="2" type="ORF">SAMN04489812_5557</name>
</gene>
<evidence type="ECO:0000313" key="3">
    <source>
        <dbReference type="Proteomes" id="UP000199103"/>
    </source>
</evidence>
<dbReference type="EMBL" id="LT629772">
    <property type="protein sequence ID" value="SDT38956.1"/>
    <property type="molecule type" value="Genomic_DNA"/>
</dbReference>
<sequence>MRTQGWQDDAVAIVTILYDGLRHDGTRSPDKDQPTAAGSSSGR</sequence>
<protein>
    <submittedName>
        <fullName evidence="2">Uncharacterized protein</fullName>
    </submittedName>
</protein>
<accession>A0A1H2A0E6</accession>
<evidence type="ECO:0000256" key="1">
    <source>
        <dbReference type="SAM" id="MobiDB-lite"/>
    </source>
</evidence>
<reference evidence="2 3" key="1">
    <citation type="submission" date="2016-10" db="EMBL/GenBank/DDBJ databases">
        <authorList>
            <person name="de Groot N.N."/>
        </authorList>
    </citation>
    <scope>NUCLEOTIDE SEQUENCE [LARGE SCALE GENOMIC DNA]</scope>
    <source>
        <strain evidence="2 3">DSM 21800</strain>
    </source>
</reference>
<proteinExistence type="predicted"/>
<dbReference type="STRING" id="630515.SAMN04489812_5557"/>